<proteinExistence type="predicted"/>
<evidence type="ECO:0000313" key="2">
    <source>
        <dbReference type="Proteomes" id="UP000199533"/>
    </source>
</evidence>
<dbReference type="OrthoDB" id="9806005at2"/>
<dbReference type="InterPro" id="IPR039968">
    <property type="entry name" value="BcerS-like"/>
</dbReference>
<dbReference type="EMBL" id="FOSP01000025">
    <property type="protein sequence ID" value="SFK99716.1"/>
    <property type="molecule type" value="Genomic_DNA"/>
</dbReference>
<dbReference type="AlphaFoldDB" id="A0A1I4E5T0"/>
<dbReference type="RefSeq" id="WP_090701310.1">
    <property type="nucleotide sequence ID" value="NZ_FOSP01000025.1"/>
</dbReference>
<dbReference type="Gene3D" id="3.40.630.30">
    <property type="match status" value="1"/>
</dbReference>
<dbReference type="PANTHER" id="PTHR41368">
    <property type="entry name" value="PROTEIN YGHO"/>
    <property type="match status" value="1"/>
</dbReference>
<accession>A0A1I4E5T0</accession>
<keyword evidence="2" id="KW-1185">Reference proteome</keyword>
<dbReference type="PANTHER" id="PTHR41368:SF1">
    <property type="entry name" value="PROTEIN YGHO"/>
    <property type="match status" value="1"/>
</dbReference>
<sequence>MSRPEKKVFPSALTVRPVMSYRDMGDFIEVPWHIYADDPVWVPPLRLERRFHFSKYNPFLQHGEWQAWVAYQNNIPVGRISAQIDELHRERYGNDTGHFGLLECIDDSEVFHALVLHAESWLAARHTRVITGPFNLSINQECGILVDGYDHPPAVMMPHSARWYPRLLAEQEYYPVKDLLAYWIQVDFEPPRIMQQLIKRHSNRIHIRAIMRKQFSLEIEILRDIFNDAWSENWGFVPFTQAEFAELGNSLKYLVPDDYIQIAEVDGYPAAFMAALPNLNEIFAELNGRIFPLGWLKLIQKIRKHAIHTARIPLMGVRKQFHNTSLGVALACMVIDAPRKSGIARGVREVELSWILEDNKSMRGILENIGSKEYKRYRIYGKTL</sequence>
<dbReference type="InterPro" id="IPR016181">
    <property type="entry name" value="Acyl_CoA_acyltransferase"/>
</dbReference>
<dbReference type="Proteomes" id="UP000199533">
    <property type="component" value="Unassembled WGS sequence"/>
</dbReference>
<evidence type="ECO:0008006" key="3">
    <source>
        <dbReference type="Google" id="ProtNLM"/>
    </source>
</evidence>
<organism evidence="1 2">
    <name type="scientific">Nitrosomonas aestuarii</name>
    <dbReference type="NCBI Taxonomy" id="52441"/>
    <lineage>
        <taxon>Bacteria</taxon>
        <taxon>Pseudomonadati</taxon>
        <taxon>Pseudomonadota</taxon>
        <taxon>Betaproteobacteria</taxon>
        <taxon>Nitrosomonadales</taxon>
        <taxon>Nitrosomonadaceae</taxon>
        <taxon>Nitrosomonas</taxon>
    </lineage>
</organism>
<dbReference type="STRING" id="52441.SAMN05216302_102523"/>
<name>A0A1I4E5T0_9PROT</name>
<gene>
    <name evidence="1" type="ORF">SAMN05216302_102523</name>
</gene>
<evidence type="ECO:0000313" key="1">
    <source>
        <dbReference type="EMBL" id="SFK99716.1"/>
    </source>
</evidence>
<dbReference type="SUPFAM" id="SSF55729">
    <property type="entry name" value="Acyl-CoA N-acyltransferases (Nat)"/>
    <property type="match status" value="1"/>
</dbReference>
<protein>
    <recommendedName>
        <fullName evidence="3">N-acetyltransferase domain-containing protein</fullName>
    </recommendedName>
</protein>
<reference evidence="2" key="1">
    <citation type="submission" date="2016-10" db="EMBL/GenBank/DDBJ databases">
        <authorList>
            <person name="Varghese N."/>
            <person name="Submissions S."/>
        </authorList>
    </citation>
    <scope>NUCLEOTIDE SEQUENCE [LARGE SCALE GENOMIC DNA]</scope>
    <source>
        <strain evidence="2">Nm69</strain>
    </source>
</reference>